<dbReference type="InterPro" id="IPR011342">
    <property type="entry name" value="Shikimate_DH"/>
</dbReference>
<feature type="binding site" evidence="8">
    <location>
        <begin position="19"/>
        <end position="21"/>
    </location>
    <ligand>
        <name>shikimate</name>
        <dbReference type="ChEBI" id="CHEBI:36208"/>
    </ligand>
</feature>
<comment type="function">
    <text evidence="8">Involved in the biosynthesis of the chorismate, which leads to the biosynthesis of aromatic amino acids. Catalyzes the reversible NADPH linked reduction of 3-dehydroshikimate (DHSA) to yield shikimate (SA).</text>
</comment>
<dbReference type="HAMAP" id="MF_00222">
    <property type="entry name" value="Shikimate_DH_AroE"/>
    <property type="match status" value="1"/>
</dbReference>
<feature type="domain" description="Quinate/shikimate 5-dehydrogenase/glutamyl-tRNA reductase" evidence="9">
    <location>
        <begin position="129"/>
        <end position="197"/>
    </location>
</feature>
<accession>A0A916WJ51</accession>
<dbReference type="InterPro" id="IPR046346">
    <property type="entry name" value="Aminoacid_DH-like_N_sf"/>
</dbReference>
<dbReference type="SUPFAM" id="SSF53223">
    <property type="entry name" value="Aminoacid dehydrogenase-like, N-terminal domain"/>
    <property type="match status" value="1"/>
</dbReference>
<dbReference type="Gene3D" id="3.40.50.10860">
    <property type="entry name" value="Leucine Dehydrogenase, chain A, domain 1"/>
    <property type="match status" value="1"/>
</dbReference>
<dbReference type="NCBIfam" id="NF001312">
    <property type="entry name" value="PRK00258.1-4"/>
    <property type="match status" value="1"/>
</dbReference>
<feature type="binding site" evidence="8">
    <location>
        <position position="222"/>
    </location>
    <ligand>
        <name>NADP(+)</name>
        <dbReference type="ChEBI" id="CHEBI:58349"/>
    </ligand>
</feature>
<keyword evidence="5 8" id="KW-0560">Oxidoreductase</keyword>
<dbReference type="SUPFAM" id="SSF51735">
    <property type="entry name" value="NAD(P)-binding Rossmann-fold domains"/>
    <property type="match status" value="1"/>
</dbReference>
<feature type="binding site" evidence="8">
    <location>
        <position position="224"/>
    </location>
    <ligand>
        <name>shikimate</name>
        <dbReference type="ChEBI" id="CHEBI:36208"/>
    </ligand>
</feature>
<feature type="active site" description="Proton acceptor" evidence="8">
    <location>
        <position position="70"/>
    </location>
</feature>
<comment type="similarity">
    <text evidence="8">Belongs to the shikimate dehydrogenase family.</text>
</comment>
<dbReference type="InterPro" id="IPR006151">
    <property type="entry name" value="Shikm_DH/Glu-tRNA_Rdtase"/>
</dbReference>
<reference evidence="11" key="1">
    <citation type="journal article" date="2014" name="Int. J. Syst. Evol. Microbiol.">
        <title>Complete genome sequence of Corynebacterium casei LMG S-19264T (=DSM 44701T), isolated from a smear-ripened cheese.</title>
        <authorList>
            <consortium name="US DOE Joint Genome Institute (JGI-PGF)"/>
            <person name="Walter F."/>
            <person name="Albersmeier A."/>
            <person name="Kalinowski J."/>
            <person name="Ruckert C."/>
        </authorList>
    </citation>
    <scope>NUCLEOTIDE SEQUENCE</scope>
    <source>
        <strain evidence="11">CGMCC 1.15322</strain>
    </source>
</reference>
<evidence type="ECO:0000256" key="1">
    <source>
        <dbReference type="ARBA" id="ARBA00004871"/>
    </source>
</evidence>
<evidence type="ECO:0000256" key="2">
    <source>
        <dbReference type="ARBA" id="ARBA00012962"/>
    </source>
</evidence>
<evidence type="ECO:0000256" key="5">
    <source>
        <dbReference type="ARBA" id="ARBA00023002"/>
    </source>
</evidence>
<dbReference type="Gene3D" id="3.40.50.720">
    <property type="entry name" value="NAD(P)-binding Rossmann-like Domain"/>
    <property type="match status" value="1"/>
</dbReference>
<evidence type="ECO:0000313" key="12">
    <source>
        <dbReference type="Proteomes" id="UP000620596"/>
    </source>
</evidence>
<evidence type="ECO:0000259" key="9">
    <source>
        <dbReference type="Pfam" id="PF01488"/>
    </source>
</evidence>
<comment type="caution">
    <text evidence="11">The sequence shown here is derived from an EMBL/GenBank/DDBJ whole genome shotgun (WGS) entry which is preliminary data.</text>
</comment>
<reference evidence="11" key="2">
    <citation type="submission" date="2020-09" db="EMBL/GenBank/DDBJ databases">
        <authorList>
            <person name="Sun Q."/>
            <person name="Zhou Y."/>
        </authorList>
    </citation>
    <scope>NUCLEOTIDE SEQUENCE</scope>
    <source>
        <strain evidence="11">CGMCC 1.15322</strain>
    </source>
</reference>
<dbReference type="GO" id="GO:0008652">
    <property type="term" value="P:amino acid biosynthetic process"/>
    <property type="evidence" value="ECO:0007669"/>
    <property type="project" value="UniProtKB-KW"/>
</dbReference>
<keyword evidence="6 8" id="KW-0057">Aromatic amino acid biosynthesis</keyword>
<organism evidence="11 12">
    <name type="scientific">Polaromonas eurypsychrophila</name>
    <dbReference type="NCBI Taxonomy" id="1614635"/>
    <lineage>
        <taxon>Bacteria</taxon>
        <taxon>Pseudomonadati</taxon>
        <taxon>Pseudomonadota</taxon>
        <taxon>Betaproteobacteria</taxon>
        <taxon>Burkholderiales</taxon>
        <taxon>Comamonadaceae</taxon>
        <taxon>Polaromonas</taxon>
    </lineage>
</organism>
<sequence>MSSLPFGLAGVMGWPVAHSRSPKLHTHWLEKYGLLGAYVQLPVAPGKLDVALPGLAALGFRGCNITIPHKVDALALVHEVDPNAKRMGALNTIVVQPDGSLKGFNNDGFGYIQSLLDAQPDWRADAGPVTVLGAGGAARAVVLSLADRGAKEIRLLNRTDAKAQALAAEFGAPVKAMPWSERHAALADVALLVNTTNQGMHGNPPLELSLDALPRHALVSDVIYVPLETPLLAAARQRGNTTVNGLGMLLNQARPAFHAWFGVMPEITPELRRSIEATL</sequence>
<comment type="pathway">
    <text evidence="1 8">Metabolic intermediate biosynthesis; chorismate biosynthesis; chorismate from D-erythrose 4-phosphate and phosphoenolpyruvate: step 4/7.</text>
</comment>
<evidence type="ECO:0000256" key="6">
    <source>
        <dbReference type="ARBA" id="ARBA00023141"/>
    </source>
</evidence>
<dbReference type="Pfam" id="PF08501">
    <property type="entry name" value="Shikimate_dh_N"/>
    <property type="match status" value="1"/>
</dbReference>
<dbReference type="GO" id="GO:0009423">
    <property type="term" value="P:chorismate biosynthetic process"/>
    <property type="evidence" value="ECO:0007669"/>
    <property type="project" value="UniProtKB-UniRule"/>
</dbReference>
<comment type="catalytic activity">
    <reaction evidence="7 8">
        <text>shikimate + NADP(+) = 3-dehydroshikimate + NADPH + H(+)</text>
        <dbReference type="Rhea" id="RHEA:17737"/>
        <dbReference type="ChEBI" id="CHEBI:15378"/>
        <dbReference type="ChEBI" id="CHEBI:16630"/>
        <dbReference type="ChEBI" id="CHEBI:36208"/>
        <dbReference type="ChEBI" id="CHEBI:57783"/>
        <dbReference type="ChEBI" id="CHEBI:58349"/>
        <dbReference type="EC" id="1.1.1.25"/>
    </reaction>
</comment>
<feature type="domain" description="Shikimate dehydrogenase substrate binding N-terminal" evidence="10">
    <location>
        <begin position="11"/>
        <end position="93"/>
    </location>
</feature>
<keyword evidence="3 8" id="KW-0028">Amino-acid biosynthesis</keyword>
<feature type="binding site" evidence="8">
    <location>
        <begin position="157"/>
        <end position="162"/>
    </location>
    <ligand>
        <name>NADP(+)</name>
        <dbReference type="ChEBI" id="CHEBI:58349"/>
    </ligand>
</feature>
<dbReference type="GO" id="GO:0004764">
    <property type="term" value="F:shikimate 3-dehydrogenase (NADP+) activity"/>
    <property type="evidence" value="ECO:0007669"/>
    <property type="project" value="UniProtKB-UniRule"/>
</dbReference>
<feature type="binding site" evidence="8">
    <location>
        <begin position="133"/>
        <end position="137"/>
    </location>
    <ligand>
        <name>NADP(+)</name>
        <dbReference type="ChEBI" id="CHEBI:58349"/>
    </ligand>
</feature>
<dbReference type="GO" id="GO:0009073">
    <property type="term" value="P:aromatic amino acid family biosynthetic process"/>
    <property type="evidence" value="ECO:0007669"/>
    <property type="project" value="UniProtKB-KW"/>
</dbReference>
<comment type="caution">
    <text evidence="8">Lacks conserved residue(s) required for the propagation of feature annotation.</text>
</comment>
<feature type="binding site" evidence="8">
    <location>
        <position position="91"/>
    </location>
    <ligand>
        <name>shikimate</name>
        <dbReference type="ChEBI" id="CHEBI:36208"/>
    </ligand>
</feature>
<evidence type="ECO:0000259" key="10">
    <source>
        <dbReference type="Pfam" id="PF08501"/>
    </source>
</evidence>
<keyword evidence="12" id="KW-1185">Reference proteome</keyword>
<gene>
    <name evidence="8 11" type="primary">aroE</name>
    <name evidence="11" type="ORF">GCM10011496_28800</name>
</gene>
<dbReference type="GO" id="GO:0019632">
    <property type="term" value="P:shikimate metabolic process"/>
    <property type="evidence" value="ECO:0007669"/>
    <property type="project" value="InterPro"/>
</dbReference>
<evidence type="ECO:0000256" key="8">
    <source>
        <dbReference type="HAMAP-Rule" id="MF_00222"/>
    </source>
</evidence>
<name>A0A916WJ51_9BURK</name>
<comment type="subunit">
    <text evidence="8">Homodimer.</text>
</comment>
<evidence type="ECO:0000256" key="3">
    <source>
        <dbReference type="ARBA" id="ARBA00022605"/>
    </source>
</evidence>
<protein>
    <recommendedName>
        <fullName evidence="2 8">Shikimate dehydrogenase (NADP(+))</fullName>
        <shortName evidence="8">SDH</shortName>
        <ecNumber evidence="2 8">1.1.1.25</ecNumber>
    </recommendedName>
</protein>
<dbReference type="InterPro" id="IPR022893">
    <property type="entry name" value="Shikimate_DH_fam"/>
</dbReference>
<feature type="binding site" evidence="8">
    <location>
        <position position="66"/>
    </location>
    <ligand>
        <name>shikimate</name>
        <dbReference type="ChEBI" id="CHEBI:36208"/>
    </ligand>
</feature>
<dbReference type="EC" id="1.1.1.25" evidence="2 8"/>
<proteinExistence type="inferred from homology"/>
<dbReference type="AlphaFoldDB" id="A0A916WJ51"/>
<evidence type="ECO:0000313" key="11">
    <source>
        <dbReference type="EMBL" id="GGB06142.1"/>
    </source>
</evidence>
<feature type="binding site" evidence="8">
    <location>
        <position position="245"/>
    </location>
    <ligand>
        <name>NADP(+)</name>
        <dbReference type="ChEBI" id="CHEBI:58349"/>
    </ligand>
</feature>
<dbReference type="InterPro" id="IPR013708">
    <property type="entry name" value="Shikimate_DH-bd_N"/>
</dbReference>
<feature type="binding site" evidence="8">
    <location>
        <position position="107"/>
    </location>
    <ligand>
        <name>shikimate</name>
        <dbReference type="ChEBI" id="CHEBI:36208"/>
    </ligand>
</feature>
<evidence type="ECO:0000256" key="4">
    <source>
        <dbReference type="ARBA" id="ARBA00022857"/>
    </source>
</evidence>
<evidence type="ECO:0000256" key="7">
    <source>
        <dbReference type="ARBA" id="ARBA00049442"/>
    </source>
</evidence>
<dbReference type="NCBIfam" id="TIGR00507">
    <property type="entry name" value="aroE"/>
    <property type="match status" value="1"/>
</dbReference>
<dbReference type="Pfam" id="PF01488">
    <property type="entry name" value="Shikimate_DH"/>
    <property type="match status" value="1"/>
</dbReference>
<dbReference type="GO" id="GO:0050661">
    <property type="term" value="F:NADP binding"/>
    <property type="evidence" value="ECO:0007669"/>
    <property type="project" value="InterPro"/>
</dbReference>
<dbReference type="GO" id="GO:0005829">
    <property type="term" value="C:cytosol"/>
    <property type="evidence" value="ECO:0007669"/>
    <property type="project" value="TreeGrafter"/>
</dbReference>
<feature type="binding site" evidence="8">
    <location>
        <position position="252"/>
    </location>
    <ligand>
        <name>shikimate</name>
        <dbReference type="ChEBI" id="CHEBI:36208"/>
    </ligand>
</feature>
<dbReference type="EMBL" id="BMIG01000011">
    <property type="protein sequence ID" value="GGB06142.1"/>
    <property type="molecule type" value="Genomic_DNA"/>
</dbReference>
<dbReference type="InterPro" id="IPR036291">
    <property type="entry name" value="NAD(P)-bd_dom_sf"/>
</dbReference>
<dbReference type="CDD" id="cd01065">
    <property type="entry name" value="NAD_bind_Shikimate_DH"/>
    <property type="match status" value="1"/>
</dbReference>
<dbReference type="Proteomes" id="UP000620596">
    <property type="component" value="Unassembled WGS sequence"/>
</dbReference>
<dbReference type="RefSeq" id="WP_188709212.1">
    <property type="nucleotide sequence ID" value="NZ_BMIG01000011.1"/>
</dbReference>
<keyword evidence="4 8" id="KW-0521">NADP</keyword>
<dbReference type="PANTHER" id="PTHR21089:SF1">
    <property type="entry name" value="BIFUNCTIONAL 3-DEHYDROQUINATE DEHYDRATASE_SHIKIMATE DEHYDROGENASE, CHLOROPLASTIC"/>
    <property type="match status" value="1"/>
</dbReference>
<dbReference type="PANTHER" id="PTHR21089">
    <property type="entry name" value="SHIKIMATE DEHYDROGENASE"/>
    <property type="match status" value="1"/>
</dbReference>